<keyword evidence="6" id="KW-0736">Signalosome</keyword>
<dbReference type="EMBL" id="IACF01002757">
    <property type="protein sequence ID" value="LAB68399.1"/>
    <property type="molecule type" value="mRNA"/>
</dbReference>
<proteinExistence type="evidence at transcript level"/>
<dbReference type="SUPFAM" id="SSF46785">
    <property type="entry name" value="Winged helix' DNA-binding domain"/>
    <property type="match status" value="1"/>
</dbReference>
<evidence type="ECO:0000313" key="9">
    <source>
        <dbReference type="EMBL" id="LAB68399.1"/>
    </source>
</evidence>
<keyword evidence="7" id="KW-0539">Nucleus</keyword>
<evidence type="ECO:0000256" key="6">
    <source>
        <dbReference type="ARBA" id="ARBA00022790"/>
    </source>
</evidence>
<evidence type="ECO:0000256" key="4">
    <source>
        <dbReference type="ARBA" id="ARBA00014878"/>
    </source>
</evidence>
<dbReference type="PANTHER" id="PTHR10758:SF1">
    <property type="entry name" value="COP9 SIGNALOSOME COMPLEX SUBUNIT 3"/>
    <property type="match status" value="1"/>
</dbReference>
<keyword evidence="5" id="KW-0963">Cytoplasm</keyword>
<dbReference type="PROSITE" id="PS50250">
    <property type="entry name" value="PCI"/>
    <property type="match status" value="1"/>
</dbReference>
<evidence type="ECO:0000256" key="7">
    <source>
        <dbReference type="ARBA" id="ARBA00023242"/>
    </source>
</evidence>
<dbReference type="GO" id="GO:0006511">
    <property type="term" value="P:ubiquitin-dependent protein catabolic process"/>
    <property type="evidence" value="ECO:0007669"/>
    <property type="project" value="TreeGrafter"/>
</dbReference>
<dbReference type="Pfam" id="PF22788">
    <property type="entry name" value="COP9_hel_rpt"/>
    <property type="match status" value="1"/>
</dbReference>
<evidence type="ECO:0000259" key="8">
    <source>
        <dbReference type="PROSITE" id="PS50250"/>
    </source>
</evidence>
<comment type="subcellular location">
    <subcellularLocation>
        <location evidence="2">Cytoplasm</location>
    </subcellularLocation>
    <subcellularLocation>
        <location evidence="1">Nucleus</location>
    </subcellularLocation>
</comment>
<protein>
    <recommendedName>
        <fullName evidence="4">COP9 signalosome complex subunit 3</fullName>
    </recommendedName>
</protein>
<dbReference type="GO" id="GO:0005737">
    <property type="term" value="C:cytoplasm"/>
    <property type="evidence" value="ECO:0007669"/>
    <property type="project" value="UniProtKB-SubCell"/>
</dbReference>
<evidence type="ECO:0000256" key="2">
    <source>
        <dbReference type="ARBA" id="ARBA00004496"/>
    </source>
</evidence>
<dbReference type="Pfam" id="PF01399">
    <property type="entry name" value="PCI"/>
    <property type="match status" value="1"/>
</dbReference>
<name>A0A2P2I320_9CRUS</name>
<dbReference type="InterPro" id="IPR055089">
    <property type="entry name" value="COP9_N"/>
</dbReference>
<dbReference type="PANTHER" id="PTHR10758">
    <property type="entry name" value="26S PROTEASOME NON-ATPASE REGULATORY SUBUNIT 3/COP9 SIGNALOSOME COMPLEX SUBUNIT 3"/>
    <property type="match status" value="1"/>
</dbReference>
<dbReference type="InterPro" id="IPR036390">
    <property type="entry name" value="WH_DNA-bd_sf"/>
</dbReference>
<comment type="similarity">
    <text evidence="3">Belongs to the CSN3 family.</text>
</comment>
<dbReference type="InterPro" id="IPR050756">
    <property type="entry name" value="CSN3"/>
</dbReference>
<feature type="domain" description="PCI" evidence="8">
    <location>
        <begin position="205"/>
        <end position="369"/>
    </location>
</feature>
<accession>A0A2P2I320</accession>
<evidence type="ECO:0000256" key="5">
    <source>
        <dbReference type="ARBA" id="ARBA00022490"/>
    </source>
</evidence>
<sequence>MMATALEHLISEATLLISQRKYAEAAKQVHKSRDILMKNTNYLDTVLATLQPSQHTIAVAAVLRARLASASHTDAAIDTLHATVAEFVAVCELNQLTHVQHDMVEMLEEYCHLLVNGSCPMRGIEVVSSAVGKIQSCLTPHHMTGAHPLLLYLCLAAQCLKPAVRLLDKQVTDVSRESDGFSIKHFLLYHYYGGMVYTAIKRYDRAYHFFKICISSPALAVSHIMMEAYKKYIIVSLLLGGKVSKLPKCASMIVPRFIKPLCQVYCDLQQCYQSGPDALSLYIQQHSVTFIRDGNYGLVKQLLVSQYKQSIQKLTRTFLTLSLSDVALRVKLQLPELAQQYLLNMIEDGEIYASINQRDGMVVFKDNPEQYNATDTLDLLHQRLLRVMELEQRLEEMEESIQLNPTYIHKLAGSSEEDLPAQQMATTSTNLQP</sequence>
<dbReference type="AlphaFoldDB" id="A0A2P2I320"/>
<dbReference type="GO" id="GO:0008180">
    <property type="term" value="C:COP9 signalosome"/>
    <property type="evidence" value="ECO:0007669"/>
    <property type="project" value="UniProtKB-KW"/>
</dbReference>
<evidence type="ECO:0000256" key="1">
    <source>
        <dbReference type="ARBA" id="ARBA00004123"/>
    </source>
</evidence>
<organism evidence="9">
    <name type="scientific">Hirondellea gigas</name>
    <dbReference type="NCBI Taxonomy" id="1518452"/>
    <lineage>
        <taxon>Eukaryota</taxon>
        <taxon>Metazoa</taxon>
        <taxon>Ecdysozoa</taxon>
        <taxon>Arthropoda</taxon>
        <taxon>Crustacea</taxon>
        <taxon>Multicrustacea</taxon>
        <taxon>Malacostraca</taxon>
        <taxon>Eumalacostraca</taxon>
        <taxon>Peracarida</taxon>
        <taxon>Amphipoda</taxon>
        <taxon>Amphilochidea</taxon>
        <taxon>Lysianassida</taxon>
        <taxon>Lysianassidira</taxon>
        <taxon>Lysianassoidea</taxon>
        <taxon>Lysianassidae</taxon>
        <taxon>Hirondellea</taxon>
    </lineage>
</organism>
<reference evidence="9" key="1">
    <citation type="journal article" date="2018" name="Biosci. Biotechnol. Biochem.">
        <title>Polysaccharide hydrolase of the hadal zone amphipods Hirondellea gigas.</title>
        <authorList>
            <person name="Kobayashi H."/>
            <person name="Nagahama T."/>
            <person name="Arai W."/>
            <person name="Sasagawa Y."/>
            <person name="Umeda M."/>
            <person name="Hayashi T."/>
            <person name="Nikaido I."/>
            <person name="Watanabe H."/>
            <person name="Oguri K."/>
            <person name="Kitazato H."/>
            <person name="Fujioka K."/>
            <person name="Kido Y."/>
            <person name="Takami H."/>
        </authorList>
    </citation>
    <scope>NUCLEOTIDE SEQUENCE</scope>
    <source>
        <tissue evidence="9">Whole body</tissue>
    </source>
</reference>
<dbReference type="InterPro" id="IPR000717">
    <property type="entry name" value="PCI_dom"/>
</dbReference>
<dbReference type="SMART" id="SM00088">
    <property type="entry name" value="PINT"/>
    <property type="match status" value="1"/>
</dbReference>
<evidence type="ECO:0000256" key="3">
    <source>
        <dbReference type="ARBA" id="ARBA00007084"/>
    </source>
</evidence>